<keyword evidence="1" id="KW-0597">Phosphoprotein</keyword>
<dbReference type="InterPro" id="IPR008207">
    <property type="entry name" value="Sig_transdc_His_kin_Hpt_dom"/>
</dbReference>
<dbReference type="SUPFAM" id="SSF47226">
    <property type="entry name" value="Histidine-containing phosphotransfer domain, HPT domain"/>
    <property type="match status" value="1"/>
</dbReference>
<dbReference type="GO" id="GO:0000160">
    <property type="term" value="P:phosphorelay signal transduction system"/>
    <property type="evidence" value="ECO:0007669"/>
    <property type="project" value="InterPro"/>
</dbReference>
<name>A0A941F0I5_9BACT</name>
<feature type="domain" description="HPt" evidence="2">
    <location>
        <begin position="20"/>
        <end position="120"/>
    </location>
</feature>
<evidence type="ECO:0000259" key="2">
    <source>
        <dbReference type="PROSITE" id="PS50894"/>
    </source>
</evidence>
<evidence type="ECO:0000313" key="3">
    <source>
        <dbReference type="EMBL" id="MBR8534626.1"/>
    </source>
</evidence>
<dbReference type="PROSITE" id="PS50894">
    <property type="entry name" value="HPT"/>
    <property type="match status" value="1"/>
</dbReference>
<proteinExistence type="predicted"/>
<dbReference type="Gene3D" id="1.20.120.160">
    <property type="entry name" value="HPT domain"/>
    <property type="match status" value="1"/>
</dbReference>
<dbReference type="Proteomes" id="UP000679220">
    <property type="component" value="Unassembled WGS sequence"/>
</dbReference>
<sequence>MPNPYTHINLNYLESITDGSQELIKELVSIFIEQIPEFRDGFDEGLAQKDWSKIAAVAHKAKSSVMSMGMDDLGNTDLKNLELLAKLLKIDELSQCENNSEEALQLQKSLESYSSDRKDWLNANKSEGSIEAIITRFNQTCEAAISELQDVLEN</sequence>
<dbReference type="RefSeq" id="WP_212188526.1">
    <property type="nucleotide sequence ID" value="NZ_JAGTAR010000003.1"/>
</dbReference>
<protein>
    <submittedName>
        <fullName evidence="3">Hpt domain-containing protein</fullName>
    </submittedName>
</protein>
<evidence type="ECO:0000313" key="4">
    <source>
        <dbReference type="Proteomes" id="UP000679220"/>
    </source>
</evidence>
<feature type="modified residue" description="Phosphohistidine" evidence="1">
    <location>
        <position position="59"/>
    </location>
</feature>
<gene>
    <name evidence="3" type="ORF">KDU71_03570</name>
</gene>
<reference evidence="3" key="1">
    <citation type="journal article" date="2018" name="Int. J. Syst. Evol. Microbiol.">
        <title>Carboxylicivirga sediminis sp. nov., isolated from coastal sediment.</title>
        <authorList>
            <person name="Wang F.Q."/>
            <person name="Ren L.H."/>
            <person name="Zou R.J."/>
            <person name="Sun Y.Z."/>
            <person name="Liu X.J."/>
            <person name="Jiang F."/>
            <person name="Liu L.J."/>
        </authorList>
    </citation>
    <scope>NUCLEOTIDE SEQUENCE</scope>
    <source>
        <strain evidence="3">JR1</strain>
    </source>
</reference>
<dbReference type="AlphaFoldDB" id="A0A941F0I5"/>
<keyword evidence="4" id="KW-1185">Reference proteome</keyword>
<dbReference type="InterPro" id="IPR036641">
    <property type="entry name" value="HPT_dom_sf"/>
</dbReference>
<accession>A0A941F0I5</accession>
<reference evidence="3" key="2">
    <citation type="submission" date="2021-04" db="EMBL/GenBank/DDBJ databases">
        <authorList>
            <person name="Zhang T."/>
            <person name="Zhang Y."/>
            <person name="Lu D."/>
            <person name="Zuo D."/>
            <person name="Du Z."/>
        </authorList>
    </citation>
    <scope>NUCLEOTIDE SEQUENCE</scope>
    <source>
        <strain evidence="3">JR1</strain>
    </source>
</reference>
<dbReference type="EMBL" id="JAGTAR010000003">
    <property type="protein sequence ID" value="MBR8534626.1"/>
    <property type="molecule type" value="Genomic_DNA"/>
</dbReference>
<evidence type="ECO:0000256" key="1">
    <source>
        <dbReference type="PROSITE-ProRule" id="PRU00110"/>
    </source>
</evidence>
<organism evidence="3 4">
    <name type="scientific">Carboxylicivirga sediminis</name>
    <dbReference type="NCBI Taxonomy" id="2006564"/>
    <lineage>
        <taxon>Bacteria</taxon>
        <taxon>Pseudomonadati</taxon>
        <taxon>Bacteroidota</taxon>
        <taxon>Bacteroidia</taxon>
        <taxon>Marinilabiliales</taxon>
        <taxon>Marinilabiliaceae</taxon>
        <taxon>Carboxylicivirga</taxon>
    </lineage>
</organism>
<dbReference type="Pfam" id="PF01627">
    <property type="entry name" value="Hpt"/>
    <property type="match status" value="1"/>
</dbReference>
<comment type="caution">
    <text evidence="3">The sequence shown here is derived from an EMBL/GenBank/DDBJ whole genome shotgun (WGS) entry which is preliminary data.</text>
</comment>
<dbReference type="GO" id="GO:0004672">
    <property type="term" value="F:protein kinase activity"/>
    <property type="evidence" value="ECO:0007669"/>
    <property type="project" value="UniProtKB-ARBA"/>
</dbReference>